<dbReference type="InterPro" id="IPR010977">
    <property type="entry name" value="Aromatic_deC"/>
</dbReference>
<keyword evidence="2" id="KW-0210">Decarboxylase</keyword>
<proteinExistence type="inferred from homology"/>
<comment type="caution">
    <text evidence="6">The sequence shown here is derived from an EMBL/GenBank/DDBJ whole genome shotgun (WGS) entry which is preliminary data.</text>
</comment>
<keyword evidence="3 5" id="KW-0663">Pyridoxal phosphate</keyword>
<evidence type="ECO:0000313" key="6">
    <source>
        <dbReference type="EMBL" id="KAJ2003790.1"/>
    </source>
</evidence>
<dbReference type="GO" id="GO:0019752">
    <property type="term" value="P:carboxylic acid metabolic process"/>
    <property type="evidence" value="ECO:0007669"/>
    <property type="project" value="InterPro"/>
</dbReference>
<protein>
    <recommendedName>
        <fullName evidence="8">Dopa decarboxylase</fullName>
    </recommendedName>
</protein>
<dbReference type="GO" id="GO:0030170">
    <property type="term" value="F:pyridoxal phosphate binding"/>
    <property type="evidence" value="ECO:0007669"/>
    <property type="project" value="InterPro"/>
</dbReference>
<dbReference type="EMBL" id="JANBQF010000196">
    <property type="protein sequence ID" value="KAJ2003790.1"/>
    <property type="molecule type" value="Genomic_DNA"/>
</dbReference>
<evidence type="ECO:0000256" key="4">
    <source>
        <dbReference type="ARBA" id="ARBA00023239"/>
    </source>
</evidence>
<dbReference type="GO" id="GO:0006520">
    <property type="term" value="P:amino acid metabolic process"/>
    <property type="evidence" value="ECO:0007669"/>
    <property type="project" value="InterPro"/>
</dbReference>
<dbReference type="Gene3D" id="3.40.640.10">
    <property type="entry name" value="Type I PLP-dependent aspartate aminotransferase-like (Major domain)"/>
    <property type="match status" value="1"/>
</dbReference>
<comment type="similarity">
    <text evidence="5">Belongs to the group II decarboxylase family.</text>
</comment>
<feature type="non-terminal residue" evidence="6">
    <location>
        <position position="289"/>
    </location>
</feature>
<dbReference type="AlphaFoldDB" id="A0A9W8BHZ5"/>
<dbReference type="PANTHER" id="PTHR11999">
    <property type="entry name" value="GROUP II PYRIDOXAL-5-PHOSPHATE DECARBOXYLASE"/>
    <property type="match status" value="1"/>
</dbReference>
<dbReference type="InterPro" id="IPR015424">
    <property type="entry name" value="PyrdxlP-dep_Trfase"/>
</dbReference>
<dbReference type="Gene3D" id="1.20.1340.10">
    <property type="entry name" value="dopa decarboxylase, N-terminal domain"/>
    <property type="match status" value="1"/>
</dbReference>
<keyword evidence="4 5" id="KW-0456">Lyase</keyword>
<evidence type="ECO:0000256" key="5">
    <source>
        <dbReference type="RuleBase" id="RU000382"/>
    </source>
</evidence>
<evidence type="ECO:0000256" key="3">
    <source>
        <dbReference type="ARBA" id="ARBA00022898"/>
    </source>
</evidence>
<evidence type="ECO:0000256" key="2">
    <source>
        <dbReference type="ARBA" id="ARBA00022793"/>
    </source>
</evidence>
<dbReference type="PANTHER" id="PTHR11999:SF70">
    <property type="entry name" value="MIP05841P"/>
    <property type="match status" value="1"/>
</dbReference>
<dbReference type="GO" id="GO:0005737">
    <property type="term" value="C:cytoplasm"/>
    <property type="evidence" value="ECO:0007669"/>
    <property type="project" value="TreeGrafter"/>
</dbReference>
<dbReference type="InterPro" id="IPR002129">
    <property type="entry name" value="PyrdxlP-dep_de-COase"/>
</dbReference>
<evidence type="ECO:0000313" key="7">
    <source>
        <dbReference type="Proteomes" id="UP001150907"/>
    </source>
</evidence>
<dbReference type="PRINTS" id="PR00800">
    <property type="entry name" value="YHDCRBOXLASE"/>
</dbReference>
<dbReference type="InterPro" id="IPR015421">
    <property type="entry name" value="PyrdxlP-dep_Trfase_major"/>
</dbReference>
<name>A0A9W8BHZ5_9FUNG</name>
<evidence type="ECO:0008006" key="8">
    <source>
        <dbReference type="Google" id="ProtNLM"/>
    </source>
</evidence>
<dbReference type="Pfam" id="PF00282">
    <property type="entry name" value="Pyridoxal_deC"/>
    <property type="match status" value="1"/>
</dbReference>
<reference evidence="6" key="1">
    <citation type="submission" date="2022-07" db="EMBL/GenBank/DDBJ databases">
        <title>Phylogenomic reconstructions and comparative analyses of Kickxellomycotina fungi.</title>
        <authorList>
            <person name="Reynolds N.K."/>
            <person name="Stajich J.E."/>
            <person name="Barry K."/>
            <person name="Grigoriev I.V."/>
            <person name="Crous P."/>
            <person name="Smith M.E."/>
        </authorList>
    </citation>
    <scope>NUCLEOTIDE SEQUENCE</scope>
    <source>
        <strain evidence="6">IMI 214461</strain>
    </source>
</reference>
<organism evidence="6 7">
    <name type="scientific">Coemansia thaxteri</name>
    <dbReference type="NCBI Taxonomy" id="2663907"/>
    <lineage>
        <taxon>Eukaryota</taxon>
        <taxon>Fungi</taxon>
        <taxon>Fungi incertae sedis</taxon>
        <taxon>Zoopagomycota</taxon>
        <taxon>Kickxellomycotina</taxon>
        <taxon>Kickxellomycetes</taxon>
        <taxon>Kickxellales</taxon>
        <taxon>Kickxellaceae</taxon>
        <taxon>Coemansia</taxon>
    </lineage>
</organism>
<keyword evidence="7" id="KW-1185">Reference proteome</keyword>
<accession>A0A9W8BHZ5</accession>
<gene>
    <name evidence="6" type="ORF">H4R26_002870</name>
</gene>
<comment type="cofactor">
    <cofactor evidence="1 5">
        <name>pyridoxal 5'-phosphate</name>
        <dbReference type="ChEBI" id="CHEBI:597326"/>
    </cofactor>
</comment>
<dbReference type="OrthoDB" id="639767at2759"/>
<sequence length="289" mass="31474">MDTNQLRHQGKMVVDEMAEYYDNLDNIAPMATVKPGNLYSLIPHAVPDEPESLEAIQRDFKDKIMPGITHWQSPNFYGWYPVNNSVPSIIGEMYTAMLNIVPFSWMTSPAATELETIVTDALGKLLGLSERFLALPSRKIKRLGGGVLQSGASDSLLAIVVAARERAISCRTDSVEGKEKDDAIIGVRNKLVAYCSDQTHSSVEKSTKIIGCIVRIVPTIEGDFRLTKESLALAVEQDIAKGLIPFFVGSSFGTTNTATVDDLQGVADVCEQHQIWMHVDGAYGGAALA</sequence>
<evidence type="ECO:0000256" key="1">
    <source>
        <dbReference type="ARBA" id="ARBA00001933"/>
    </source>
</evidence>
<dbReference type="GO" id="GO:0016831">
    <property type="term" value="F:carboxy-lyase activity"/>
    <property type="evidence" value="ECO:0007669"/>
    <property type="project" value="UniProtKB-KW"/>
</dbReference>
<dbReference type="SUPFAM" id="SSF53383">
    <property type="entry name" value="PLP-dependent transferases"/>
    <property type="match status" value="1"/>
</dbReference>
<dbReference type="Proteomes" id="UP001150907">
    <property type="component" value="Unassembled WGS sequence"/>
</dbReference>